<name>A0AAD9HIQ7_9PEZI</name>
<gene>
    <name evidence="2" type="ORF">LX32DRAFT_673310</name>
</gene>
<evidence type="ECO:0000256" key="1">
    <source>
        <dbReference type="SAM" id="MobiDB-lite"/>
    </source>
</evidence>
<reference evidence="2" key="1">
    <citation type="submission" date="2021-06" db="EMBL/GenBank/DDBJ databases">
        <title>Comparative genomics, transcriptomics and evolutionary studies reveal genomic signatures of adaptation to plant cell wall in hemibiotrophic fungi.</title>
        <authorList>
            <consortium name="DOE Joint Genome Institute"/>
            <person name="Baroncelli R."/>
            <person name="Diaz J.F."/>
            <person name="Benocci T."/>
            <person name="Peng M."/>
            <person name="Battaglia E."/>
            <person name="Haridas S."/>
            <person name="Andreopoulos W."/>
            <person name="Labutti K."/>
            <person name="Pangilinan J."/>
            <person name="Floch G.L."/>
            <person name="Makela M.R."/>
            <person name="Henrissat B."/>
            <person name="Grigoriev I.V."/>
            <person name="Crouch J.A."/>
            <person name="De Vries R.P."/>
            <person name="Sukno S.A."/>
            <person name="Thon M.R."/>
        </authorList>
    </citation>
    <scope>NUCLEOTIDE SEQUENCE</scope>
    <source>
        <strain evidence="2">MAFF235873</strain>
    </source>
</reference>
<accession>A0AAD9HIQ7</accession>
<sequence>MMDCTRTASEEDDSLRAALLSLQHTAQVPQIESDKGDASVVSSGDEALVRAATALRQSTIFETIADRSRAGKINESRHWCELQHFIGRLASYSGALKVIFRARRCHPQLFDKEDIEIRFVDSSDPIPHPMKAFQAGLPSEQRTTARCARDIISRMTFDEVEKEKYQHYADELQRCGLDNLIAAQCRNEYFKPIAHSEVLLLEWLRTEFAAQTHSIPFYDNIKYIGCSKPTCRLCDYYFAAHNGGVRVRSSHRNVYANWVIPDVFVEGQTSQYKTKMIDAVLTKIRQDVFLALSEKVSERKRFDSETQSSLPTYLSVTGVPTNPGGLAFLVEDLCLASPARAHELEVERDMAIEDDAWSVAAQHDNDKDEDDDDGGGTLLFTGRNM</sequence>
<dbReference type="EMBL" id="MU842873">
    <property type="protein sequence ID" value="KAK2028794.1"/>
    <property type="molecule type" value="Genomic_DNA"/>
</dbReference>
<organism evidence="2 3">
    <name type="scientific">Colletotrichum zoysiae</name>
    <dbReference type="NCBI Taxonomy" id="1216348"/>
    <lineage>
        <taxon>Eukaryota</taxon>
        <taxon>Fungi</taxon>
        <taxon>Dikarya</taxon>
        <taxon>Ascomycota</taxon>
        <taxon>Pezizomycotina</taxon>
        <taxon>Sordariomycetes</taxon>
        <taxon>Hypocreomycetidae</taxon>
        <taxon>Glomerellales</taxon>
        <taxon>Glomerellaceae</taxon>
        <taxon>Colletotrichum</taxon>
        <taxon>Colletotrichum graminicola species complex</taxon>
    </lineage>
</organism>
<feature type="region of interest" description="Disordered" evidence="1">
    <location>
        <begin position="362"/>
        <end position="385"/>
    </location>
</feature>
<dbReference type="AlphaFoldDB" id="A0AAD9HIQ7"/>
<evidence type="ECO:0000313" key="3">
    <source>
        <dbReference type="Proteomes" id="UP001232148"/>
    </source>
</evidence>
<keyword evidence="3" id="KW-1185">Reference proteome</keyword>
<dbReference type="InterPro" id="IPR027796">
    <property type="entry name" value="OTT_1508_deam-like"/>
</dbReference>
<dbReference type="Pfam" id="PF14441">
    <property type="entry name" value="OTT_1508_deam"/>
    <property type="match status" value="1"/>
</dbReference>
<evidence type="ECO:0000313" key="2">
    <source>
        <dbReference type="EMBL" id="KAK2028794.1"/>
    </source>
</evidence>
<protein>
    <submittedName>
        <fullName evidence="2">Uncharacterized protein</fullName>
    </submittedName>
</protein>
<proteinExistence type="predicted"/>
<dbReference type="PANTHER" id="PTHR42037">
    <property type="match status" value="1"/>
</dbReference>
<comment type="caution">
    <text evidence="2">The sequence shown here is derived from an EMBL/GenBank/DDBJ whole genome shotgun (WGS) entry which is preliminary data.</text>
</comment>
<dbReference type="Proteomes" id="UP001232148">
    <property type="component" value="Unassembled WGS sequence"/>
</dbReference>
<dbReference type="PANTHER" id="PTHR42037:SF1">
    <property type="match status" value="1"/>
</dbReference>